<protein>
    <submittedName>
        <fullName evidence="2">Uncharacterized protein</fullName>
    </submittedName>
</protein>
<organism evidence="2 3">
    <name type="scientific">Nitrosomonas marina</name>
    <dbReference type="NCBI Taxonomy" id="917"/>
    <lineage>
        <taxon>Bacteria</taxon>
        <taxon>Pseudomonadati</taxon>
        <taxon>Pseudomonadota</taxon>
        <taxon>Betaproteobacteria</taxon>
        <taxon>Nitrosomonadales</taxon>
        <taxon>Nitrosomonadaceae</taxon>
        <taxon>Nitrosomonas</taxon>
    </lineage>
</organism>
<dbReference type="OrthoDB" id="8547870at2"/>
<evidence type="ECO:0000313" key="3">
    <source>
        <dbReference type="Proteomes" id="UP000199459"/>
    </source>
</evidence>
<keyword evidence="1" id="KW-0812">Transmembrane</keyword>
<name>A0A1H8GAM0_9PROT</name>
<proteinExistence type="predicted"/>
<feature type="transmembrane region" description="Helical" evidence="1">
    <location>
        <begin position="97"/>
        <end position="119"/>
    </location>
</feature>
<keyword evidence="1" id="KW-0472">Membrane</keyword>
<feature type="transmembrane region" description="Helical" evidence="1">
    <location>
        <begin position="70"/>
        <end position="91"/>
    </location>
</feature>
<feature type="transmembrane region" description="Helical" evidence="1">
    <location>
        <begin position="40"/>
        <end position="58"/>
    </location>
</feature>
<sequence length="125" mass="13644">MEITAPFVIAYLATGIALIGYDFAAPSTHKKDYVLKGKIGSALATWFLWPVTAFMDSYYATKKGKAGINLALGIILLFIILFFMSSLFFHYVGDPSVFAFLVCFVIAVLLSPFLAALALPAHDKL</sequence>
<gene>
    <name evidence="2" type="ORF">SAMN05216325_11715</name>
</gene>
<dbReference type="RefSeq" id="WP_090633167.1">
    <property type="nucleotide sequence ID" value="NZ_FOCP01000017.1"/>
</dbReference>
<reference evidence="2 3" key="1">
    <citation type="submission" date="2016-10" db="EMBL/GenBank/DDBJ databases">
        <authorList>
            <person name="de Groot N.N."/>
        </authorList>
    </citation>
    <scope>NUCLEOTIDE SEQUENCE [LARGE SCALE GENOMIC DNA]</scope>
    <source>
        <strain evidence="2 3">Nm22</strain>
    </source>
</reference>
<accession>A0A1H8GAM0</accession>
<dbReference type="EMBL" id="FOCP01000017">
    <property type="protein sequence ID" value="SEN40889.1"/>
    <property type="molecule type" value="Genomic_DNA"/>
</dbReference>
<keyword evidence="1" id="KW-1133">Transmembrane helix</keyword>
<evidence type="ECO:0000313" key="2">
    <source>
        <dbReference type="EMBL" id="SEN40889.1"/>
    </source>
</evidence>
<dbReference type="Proteomes" id="UP000199459">
    <property type="component" value="Unassembled WGS sequence"/>
</dbReference>
<evidence type="ECO:0000256" key="1">
    <source>
        <dbReference type="SAM" id="Phobius"/>
    </source>
</evidence>
<dbReference type="AlphaFoldDB" id="A0A1H8GAM0"/>